<reference evidence="1 2" key="1">
    <citation type="submission" date="2022-04" db="EMBL/GenBank/DDBJ databases">
        <title>Positive selection, recombination, and allopatry shape intraspecific diversity of widespread and dominant cyanobacteria.</title>
        <authorList>
            <person name="Wei J."/>
            <person name="Shu W."/>
            <person name="Hu C."/>
        </authorList>
    </citation>
    <scope>NUCLEOTIDE SEQUENCE [LARGE SCALE GENOMIC DNA]</scope>
    <source>
        <strain evidence="1 2">GB2-A4</strain>
    </source>
</reference>
<sequence>MSSNPASGAKPTPPDQDEYAAYSNSIVGAAIFDLNGLPKEYFTAGESSNMSWVQTIFQALGLRSLLMSSLQLEGFHHAVIQGPDCCAVVVKQPARYMALLIQQAEPTSTMTESFVQWVQRFEPSVLKTHPRFRAA</sequence>
<keyword evidence="2" id="KW-1185">Reference proteome</keyword>
<dbReference type="RefSeq" id="WP_190434138.1">
    <property type="nucleotide sequence ID" value="NZ_JAMPKM010000002.1"/>
</dbReference>
<organism evidence="1 2">
    <name type="scientific">Trichocoleus desertorum GB2-A4</name>
    <dbReference type="NCBI Taxonomy" id="2933944"/>
    <lineage>
        <taxon>Bacteria</taxon>
        <taxon>Bacillati</taxon>
        <taxon>Cyanobacteriota</taxon>
        <taxon>Cyanophyceae</taxon>
        <taxon>Leptolyngbyales</taxon>
        <taxon>Trichocoleusaceae</taxon>
        <taxon>Trichocoleus</taxon>
    </lineage>
</organism>
<comment type="caution">
    <text evidence="1">The sequence shown here is derived from an EMBL/GenBank/DDBJ whole genome shotgun (WGS) entry which is preliminary data.</text>
</comment>
<protein>
    <submittedName>
        <fullName evidence="1">Uncharacterized protein</fullName>
    </submittedName>
</protein>
<proteinExistence type="predicted"/>
<dbReference type="EMBL" id="JAMPKM010000002">
    <property type="protein sequence ID" value="MEP0816641.1"/>
    <property type="molecule type" value="Genomic_DNA"/>
</dbReference>
<evidence type="ECO:0000313" key="1">
    <source>
        <dbReference type="EMBL" id="MEP0816641.1"/>
    </source>
</evidence>
<evidence type="ECO:0000313" key="2">
    <source>
        <dbReference type="Proteomes" id="UP001464891"/>
    </source>
</evidence>
<gene>
    <name evidence="1" type="ORF">NC998_05990</name>
</gene>
<accession>A0ABV0J4E2</accession>
<dbReference type="Proteomes" id="UP001464891">
    <property type="component" value="Unassembled WGS sequence"/>
</dbReference>
<name>A0ABV0J4E2_9CYAN</name>